<dbReference type="HOGENOM" id="CLU_034061_0_0_9"/>
<dbReference type="InterPro" id="IPR021139">
    <property type="entry name" value="NYN"/>
</dbReference>
<reference evidence="2 3" key="1">
    <citation type="submission" date="2013-06" db="EMBL/GenBank/DDBJ databases">
        <authorList>
            <person name="Weinstock G."/>
            <person name="Sodergren E."/>
            <person name="Clifton S."/>
            <person name="Fulton L."/>
            <person name="Fulton B."/>
            <person name="Courtney L."/>
            <person name="Fronick C."/>
            <person name="Harrison M."/>
            <person name="Strong C."/>
            <person name="Farmer C."/>
            <person name="Delahaunty K."/>
            <person name="Markovic C."/>
            <person name="Hall O."/>
            <person name="Minx P."/>
            <person name="Tomlinson C."/>
            <person name="Mitreva M."/>
            <person name="Nelson J."/>
            <person name="Hou S."/>
            <person name="Wollam A."/>
            <person name="Pepin K.H."/>
            <person name="Johnson M."/>
            <person name="Bhonagiri V."/>
            <person name="Nash W.E."/>
            <person name="Warren W."/>
            <person name="Chinwalla A."/>
            <person name="Mardis E.R."/>
            <person name="Wilson R.K."/>
        </authorList>
    </citation>
    <scope>NUCLEOTIDE SEQUENCE [LARGE SCALE GENOMIC DNA]</scope>
    <source>
        <strain evidence="2 3">ATCC 51271</strain>
    </source>
</reference>
<dbReference type="Pfam" id="PF12872">
    <property type="entry name" value="OST-HTH"/>
    <property type="match status" value="1"/>
</dbReference>
<dbReference type="PANTHER" id="PTHR35811">
    <property type="entry name" value="SLR1870 PROTEIN"/>
    <property type="match status" value="1"/>
</dbReference>
<dbReference type="CDD" id="cd11297">
    <property type="entry name" value="PIN_LabA-like_N_1"/>
    <property type="match status" value="1"/>
</dbReference>
<accession>V2Y5F5</accession>
<dbReference type="EMBL" id="ACIL03000005">
    <property type="protein sequence ID" value="ESL04163.1"/>
    <property type="molecule type" value="Genomic_DNA"/>
</dbReference>
<feature type="domain" description="HTH OST-type" evidence="1">
    <location>
        <begin position="171"/>
        <end position="247"/>
    </location>
</feature>
<dbReference type="InterPro" id="IPR025605">
    <property type="entry name" value="OST-HTH/LOTUS_dom"/>
</dbReference>
<dbReference type="OrthoDB" id="9783963at2"/>
<dbReference type="PANTHER" id="PTHR35811:SF1">
    <property type="entry name" value="HTH OST-TYPE DOMAIN-CONTAINING PROTEIN"/>
    <property type="match status" value="1"/>
</dbReference>
<dbReference type="GO" id="GO:0004540">
    <property type="term" value="F:RNA nuclease activity"/>
    <property type="evidence" value="ECO:0007669"/>
    <property type="project" value="InterPro"/>
</dbReference>
<organism evidence="2 3">
    <name type="scientific">Catonella morbi ATCC 51271</name>
    <dbReference type="NCBI Taxonomy" id="592026"/>
    <lineage>
        <taxon>Bacteria</taxon>
        <taxon>Bacillati</taxon>
        <taxon>Bacillota</taxon>
        <taxon>Clostridia</taxon>
        <taxon>Lachnospirales</taxon>
        <taxon>Lachnospiraceae</taxon>
        <taxon>Catonella</taxon>
    </lineage>
</organism>
<dbReference type="Gene3D" id="3.30.420.610">
    <property type="entry name" value="LOTUS domain-like"/>
    <property type="match status" value="1"/>
</dbReference>
<gene>
    <name evidence="2" type="ORF">GCWU0000282_000510</name>
</gene>
<evidence type="ECO:0000313" key="2">
    <source>
        <dbReference type="EMBL" id="ESL04163.1"/>
    </source>
</evidence>
<dbReference type="RefSeq" id="WP_023353403.1">
    <property type="nucleotide sequence ID" value="NZ_KI535366.1"/>
</dbReference>
<dbReference type="Pfam" id="PF01936">
    <property type="entry name" value="NYN"/>
    <property type="match status" value="1"/>
</dbReference>
<dbReference type="Proteomes" id="UP000018227">
    <property type="component" value="Unassembled WGS sequence"/>
</dbReference>
<name>V2Y5F5_9FIRM</name>
<dbReference type="PROSITE" id="PS51644">
    <property type="entry name" value="HTH_OST"/>
    <property type="match status" value="1"/>
</dbReference>
<proteinExistence type="predicted"/>
<dbReference type="AlphaFoldDB" id="V2Y5F5"/>
<dbReference type="CDD" id="cd10146">
    <property type="entry name" value="LabA_like_C"/>
    <property type="match status" value="1"/>
</dbReference>
<dbReference type="eggNOG" id="COG1432">
    <property type="taxonomic scope" value="Bacteria"/>
</dbReference>
<keyword evidence="3" id="KW-1185">Reference proteome</keyword>
<evidence type="ECO:0000259" key="1">
    <source>
        <dbReference type="PROSITE" id="PS51644"/>
    </source>
</evidence>
<sequence length="249" mass="28581">MENLKRIVMLIDADNTQIGKLEDVIGEISTHGRIVVKRAYGNWRKDVLKNWEKELKRLAIKAEQQFDYVNGKNATDMALVIDTMNLLHKGIYDCFVIVASDSDYTPLAINLHESGVYVIGVGEKKTPEAFRNSCDEFIFLENLGRANELKLSIPKAGDDEYEEDEPEEDYDIEKIHNLLKIASDKYQDDEGFVNVSSAGQFIKRVRPDFDVRTFGYLKLPKLIEAFPDRYEIKKYKGKGTVLIIAYRCK</sequence>
<dbReference type="InterPro" id="IPR041966">
    <property type="entry name" value="LOTUS-like"/>
</dbReference>
<protein>
    <recommendedName>
        <fullName evidence="1">HTH OST-type domain-containing protein</fullName>
    </recommendedName>
</protein>
<evidence type="ECO:0000313" key="3">
    <source>
        <dbReference type="Proteomes" id="UP000018227"/>
    </source>
</evidence>
<comment type="caution">
    <text evidence="2">The sequence shown here is derived from an EMBL/GenBank/DDBJ whole genome shotgun (WGS) entry which is preliminary data.</text>
</comment>
<dbReference type="STRING" id="592026.GCWU0000282_000510"/>
<dbReference type="Gene3D" id="3.40.50.1010">
    <property type="entry name" value="5'-nuclease"/>
    <property type="match status" value="1"/>
</dbReference>